<organism evidence="1 2">
    <name type="scientific">Urochloa decumbens</name>
    <dbReference type="NCBI Taxonomy" id="240449"/>
    <lineage>
        <taxon>Eukaryota</taxon>
        <taxon>Viridiplantae</taxon>
        <taxon>Streptophyta</taxon>
        <taxon>Embryophyta</taxon>
        <taxon>Tracheophyta</taxon>
        <taxon>Spermatophyta</taxon>
        <taxon>Magnoliopsida</taxon>
        <taxon>Liliopsida</taxon>
        <taxon>Poales</taxon>
        <taxon>Poaceae</taxon>
        <taxon>PACMAD clade</taxon>
        <taxon>Panicoideae</taxon>
        <taxon>Panicodae</taxon>
        <taxon>Paniceae</taxon>
        <taxon>Melinidinae</taxon>
        <taxon>Urochloa</taxon>
    </lineage>
</organism>
<protein>
    <submittedName>
        <fullName evidence="1">Uncharacterized protein</fullName>
    </submittedName>
</protein>
<gene>
    <name evidence="1" type="ORF">URODEC1_LOCUS39040</name>
</gene>
<dbReference type="PANTHER" id="PTHR33103:SF101">
    <property type="match status" value="1"/>
</dbReference>
<evidence type="ECO:0000313" key="2">
    <source>
        <dbReference type="Proteomes" id="UP001497457"/>
    </source>
</evidence>
<dbReference type="Proteomes" id="UP001497457">
    <property type="component" value="Chromosome 17b"/>
</dbReference>
<dbReference type="AlphaFoldDB" id="A0ABC8YZ98"/>
<keyword evidence="2" id="KW-1185">Reference proteome</keyword>
<evidence type="ECO:0000313" key="1">
    <source>
        <dbReference type="EMBL" id="CAL4951653.1"/>
    </source>
</evidence>
<dbReference type="InterPro" id="IPR007750">
    <property type="entry name" value="DUF674"/>
</dbReference>
<proteinExistence type="predicted"/>
<dbReference type="Pfam" id="PF05056">
    <property type="entry name" value="DUF674"/>
    <property type="match status" value="2"/>
</dbReference>
<dbReference type="EMBL" id="OZ075127">
    <property type="protein sequence ID" value="CAL4951653.1"/>
    <property type="molecule type" value="Genomic_DNA"/>
</dbReference>
<name>A0ABC8YZ98_9POAL</name>
<dbReference type="PANTHER" id="PTHR33103">
    <property type="entry name" value="OS01G0153900 PROTEIN"/>
    <property type="match status" value="1"/>
</dbReference>
<accession>A0ABC8YZ98</accession>
<reference evidence="1" key="1">
    <citation type="submission" date="2024-10" db="EMBL/GenBank/DDBJ databases">
        <authorList>
            <person name="Ryan C."/>
        </authorList>
    </citation>
    <scope>NUCLEOTIDE SEQUENCE [LARGE SCALE GENOMIC DNA]</scope>
</reference>
<sequence length="245" mass="25157">MASTTSTTSSAHSLKLFIDTNARRVLFAEASRDAVGFLHALLDSHLASLRFEDATGHGCIGNIYDSADALAAAAARTCTCPRCSPPLAAQQQQQQAGAPAERFFVCGAGCGGFVTDKSGALCPSCGAPMAAELPCGAPGAGGSSGGQRQKQGEAAVGMVVCILKDDLAVETAPGAFLALLSGVFREAAAFQLQVATVRLGYKEGLEILEASLRSSTVLTDVFLRDKAVALEFDRTSPSSLGLGRL</sequence>